<evidence type="ECO:0008006" key="4">
    <source>
        <dbReference type="Google" id="ProtNLM"/>
    </source>
</evidence>
<comment type="caution">
    <text evidence="2">The sequence shown here is derived from an EMBL/GenBank/DDBJ whole genome shotgun (WGS) entry which is preliminary data.</text>
</comment>
<protein>
    <recommendedName>
        <fullName evidence="4">DUF4878 domain-containing protein</fullName>
    </recommendedName>
</protein>
<accession>A0A7X2T1F6</accession>
<organism evidence="2 3">
    <name type="scientific">Inconstantimicrobium porci</name>
    <dbReference type="NCBI Taxonomy" id="2652291"/>
    <lineage>
        <taxon>Bacteria</taxon>
        <taxon>Bacillati</taxon>
        <taxon>Bacillota</taxon>
        <taxon>Clostridia</taxon>
        <taxon>Eubacteriales</taxon>
        <taxon>Clostridiaceae</taxon>
        <taxon>Inconstantimicrobium</taxon>
    </lineage>
</organism>
<dbReference type="Proteomes" id="UP000460287">
    <property type="component" value="Unassembled WGS sequence"/>
</dbReference>
<proteinExistence type="predicted"/>
<keyword evidence="3" id="KW-1185">Reference proteome</keyword>
<evidence type="ECO:0000313" key="2">
    <source>
        <dbReference type="EMBL" id="MSR91577.1"/>
    </source>
</evidence>
<evidence type="ECO:0000313" key="3">
    <source>
        <dbReference type="Proteomes" id="UP000460287"/>
    </source>
</evidence>
<dbReference type="EMBL" id="VULX01000012">
    <property type="protein sequence ID" value="MSR91577.1"/>
    <property type="molecule type" value="Genomic_DNA"/>
</dbReference>
<dbReference type="AlphaFoldDB" id="A0A7X2T1F6"/>
<name>A0A7X2T1F6_9CLOT</name>
<reference evidence="2 3" key="1">
    <citation type="submission" date="2019-08" db="EMBL/GenBank/DDBJ databases">
        <title>In-depth cultivation of the pig gut microbiome towards novel bacterial diversity and tailored functional studies.</title>
        <authorList>
            <person name="Wylensek D."/>
            <person name="Hitch T.C.A."/>
            <person name="Clavel T."/>
        </authorList>
    </citation>
    <scope>NUCLEOTIDE SEQUENCE [LARGE SCALE GENOMIC DNA]</scope>
    <source>
        <strain evidence="2 3">WCA-383-APC-5B</strain>
    </source>
</reference>
<feature type="region of interest" description="Disordered" evidence="1">
    <location>
        <begin position="201"/>
        <end position="220"/>
    </location>
</feature>
<gene>
    <name evidence="2" type="ORF">FYJ33_09185</name>
</gene>
<evidence type="ECO:0000256" key="1">
    <source>
        <dbReference type="SAM" id="MobiDB-lite"/>
    </source>
</evidence>
<feature type="compositionally biased region" description="Polar residues" evidence="1">
    <location>
        <begin position="202"/>
        <end position="220"/>
    </location>
</feature>
<dbReference type="RefSeq" id="WP_154531472.1">
    <property type="nucleotide sequence ID" value="NZ_VULX01000012.1"/>
</dbReference>
<sequence length="360" mass="40471">MKITKKIVAVLSVVIFTVMLAGCGTLSPKRVVDKRLKSIQKLKKENITEILGSNNYKDSKGSEFVDKYKESSVKLVQTVNKITYKINSETIDGDNAKVNVTIKGPDLENMLSKFIEKMLSEALSMQILGKNMTISEKNEKFDEVFAEVIGEAKFKERTMDINLIKNGKKWEIKDNDELTKLVLNFDSSSIEKLEDSIKSKTRSGLSSSYGNSNRNSTFSNDYSQTPMTEISLKKPFAVITKYGVYNLTLDGVRTTEERNKFSKKNVKKVIYFDYTYENKSYDMSGRDLYVGSSAFQIMDDEGNILDTYPISDTNRHMKGIPVGGKCQASQAYGITTDSKNIKVIVKNNGQKVGKITIPLN</sequence>
<dbReference type="PROSITE" id="PS51257">
    <property type="entry name" value="PROKAR_LIPOPROTEIN"/>
    <property type="match status" value="1"/>
</dbReference>